<dbReference type="EMBL" id="JACFXU010000013">
    <property type="protein sequence ID" value="MBA6411815.1"/>
    <property type="molecule type" value="Genomic_DNA"/>
</dbReference>
<dbReference type="PANTHER" id="PTHR43400:SF10">
    <property type="entry name" value="3-OXOSTEROID 1-DEHYDROGENASE"/>
    <property type="match status" value="1"/>
</dbReference>
<dbReference type="SUPFAM" id="SSF51905">
    <property type="entry name" value="FAD/NAD(P)-binding domain"/>
    <property type="match status" value="1"/>
</dbReference>
<dbReference type="Pfam" id="PF00890">
    <property type="entry name" value="FAD_binding_2"/>
    <property type="match status" value="1"/>
</dbReference>
<feature type="domain" description="FAD-dependent oxidoreductase 2 FAD-binding" evidence="5">
    <location>
        <begin position="24"/>
        <end position="467"/>
    </location>
</feature>
<dbReference type="InterPro" id="IPR050315">
    <property type="entry name" value="FAD-oxidoreductase_2"/>
</dbReference>
<evidence type="ECO:0000256" key="3">
    <source>
        <dbReference type="ARBA" id="ARBA00022827"/>
    </source>
</evidence>
<keyword evidence="2" id="KW-0285">Flavoprotein</keyword>
<accession>A0A7W2YI94</accession>
<keyword evidence="4" id="KW-0560">Oxidoreductase</keyword>
<protein>
    <submittedName>
        <fullName evidence="6">FAD-dependent oxidoreductase</fullName>
    </submittedName>
</protein>
<dbReference type="InterPro" id="IPR003953">
    <property type="entry name" value="FAD-dep_OxRdtase_2_FAD-bd"/>
</dbReference>
<keyword evidence="3" id="KW-0274">FAD</keyword>
<evidence type="ECO:0000259" key="5">
    <source>
        <dbReference type="Pfam" id="PF00890"/>
    </source>
</evidence>
<dbReference type="GO" id="GO:0016491">
    <property type="term" value="F:oxidoreductase activity"/>
    <property type="evidence" value="ECO:0007669"/>
    <property type="project" value="UniProtKB-KW"/>
</dbReference>
<dbReference type="SUPFAM" id="SSF56425">
    <property type="entry name" value="Succinate dehydrogenase/fumarate reductase flavoprotein, catalytic domain"/>
    <property type="match status" value="1"/>
</dbReference>
<keyword evidence="7" id="KW-1185">Reference proteome</keyword>
<evidence type="ECO:0000313" key="6">
    <source>
        <dbReference type="EMBL" id="MBA6411815.1"/>
    </source>
</evidence>
<proteinExistence type="predicted"/>
<comment type="caution">
    <text evidence="6">The sequence shown here is derived from an EMBL/GenBank/DDBJ whole genome shotgun (WGS) entry which is preliminary data.</text>
</comment>
<dbReference type="Proteomes" id="UP000539350">
    <property type="component" value="Unassembled WGS sequence"/>
</dbReference>
<dbReference type="RefSeq" id="WP_182168671.1">
    <property type="nucleotide sequence ID" value="NZ_JACFXU010000013.1"/>
</dbReference>
<dbReference type="PANTHER" id="PTHR43400">
    <property type="entry name" value="FUMARATE REDUCTASE"/>
    <property type="match status" value="1"/>
</dbReference>
<dbReference type="Gene3D" id="3.50.50.60">
    <property type="entry name" value="FAD/NAD(P)-binding domain"/>
    <property type="match status" value="1"/>
</dbReference>
<dbReference type="GO" id="GO:0008202">
    <property type="term" value="P:steroid metabolic process"/>
    <property type="evidence" value="ECO:0007669"/>
    <property type="project" value="UniProtKB-ARBA"/>
</dbReference>
<dbReference type="AlphaFoldDB" id="A0A7W2YI94"/>
<evidence type="ECO:0000313" key="7">
    <source>
        <dbReference type="Proteomes" id="UP000539350"/>
    </source>
</evidence>
<evidence type="ECO:0000256" key="1">
    <source>
        <dbReference type="ARBA" id="ARBA00001974"/>
    </source>
</evidence>
<dbReference type="NCBIfam" id="NF005510">
    <property type="entry name" value="PRK07121.1-3"/>
    <property type="match status" value="1"/>
</dbReference>
<name>A0A7W2YI94_9GAMM</name>
<dbReference type="InterPro" id="IPR036188">
    <property type="entry name" value="FAD/NAD-bd_sf"/>
</dbReference>
<comment type="cofactor">
    <cofactor evidence="1">
        <name>FAD</name>
        <dbReference type="ChEBI" id="CHEBI:57692"/>
    </cofactor>
</comment>
<organism evidence="6 7">
    <name type="scientific">Sediminihaliea albiluteola</name>
    <dbReference type="NCBI Taxonomy" id="2758564"/>
    <lineage>
        <taxon>Bacteria</taxon>
        <taxon>Pseudomonadati</taxon>
        <taxon>Pseudomonadota</taxon>
        <taxon>Gammaproteobacteria</taxon>
        <taxon>Cellvibrionales</taxon>
        <taxon>Halieaceae</taxon>
        <taxon>Sediminihaliea</taxon>
    </lineage>
</organism>
<dbReference type="InterPro" id="IPR027477">
    <property type="entry name" value="Succ_DH/fumarate_Rdtase_cat_sf"/>
</dbReference>
<evidence type="ECO:0000256" key="2">
    <source>
        <dbReference type="ARBA" id="ARBA00022630"/>
    </source>
</evidence>
<evidence type="ECO:0000256" key="4">
    <source>
        <dbReference type="ARBA" id="ARBA00023002"/>
    </source>
</evidence>
<sequence>MNNNAIKPWLRSYDAALEAFIKTDVLVCGYGGAGASAALEARRAGADVVVLERSSGGGGSTQMSSCEMYLGGSGGTALQQEIGLSDSTENMSAYLTEALGEHGDPERIRLYTEGAASHFEWVESLGVPYKRKAIFDRVVVPHTDESLLFTGNERAWPFTEVAEPIPRGHVPSHEGDQGGRIFMKALMEACVAAGVRVQVDSQVQAVVQDDSGRVRGVMAKIDGKERFIEATRGVVLSTGGFVMNRKMLEKHCAHTLPFGEPYGNQWDMGDGIQMGMAAGGNIINMDQCFISMAFYPPASLTYGILINNKGQRYINEDAYLARLGHYSGQQDKAEIYMLVQNEDFDLPYYLSPPPPLAATGDSIEEVEREAGLPEGALQATVDYYNKYAAQGQDPLFHKAKDWLKPLTNGPFALISFKPEDVKYPLGNDNGWLMFTLGGLETRPTGEVLTPSGQAIPGLYAAGRTTAGLPRTSKGYASGMSVGDATFFGRMAGRQAAANT</sequence>
<gene>
    <name evidence="6" type="ORF">H2508_01665</name>
</gene>
<reference evidence="6 7" key="1">
    <citation type="submission" date="2020-07" db="EMBL/GenBank/DDBJ databases">
        <title>Halieaceae bacterium, F7430, whole genome shotgun sequencing project.</title>
        <authorList>
            <person name="Jiang S."/>
            <person name="Liu Z.W."/>
            <person name="Du Z.J."/>
        </authorList>
    </citation>
    <scope>NUCLEOTIDE SEQUENCE [LARGE SCALE GENOMIC DNA]</scope>
    <source>
        <strain evidence="6 7">F7430</strain>
    </source>
</reference>
<dbReference type="Gene3D" id="3.90.700.10">
    <property type="entry name" value="Succinate dehydrogenase/fumarate reductase flavoprotein, catalytic domain"/>
    <property type="match status" value="1"/>
</dbReference>